<gene>
    <name evidence="1" type="ORF">EVEC_LOCUS12711</name>
</gene>
<protein>
    <submittedName>
        <fullName evidence="1 3">Uncharacterized protein</fullName>
    </submittedName>
</protein>
<keyword evidence="2" id="KW-1185">Reference proteome</keyword>
<reference evidence="1 2" key="2">
    <citation type="submission" date="2018-10" db="EMBL/GenBank/DDBJ databases">
        <authorList>
            <consortium name="Pathogen Informatics"/>
        </authorList>
    </citation>
    <scope>NUCLEOTIDE SEQUENCE [LARGE SCALE GENOMIC DNA]</scope>
</reference>
<dbReference type="AlphaFoldDB" id="A0A0N4VRB5"/>
<dbReference type="EMBL" id="UXUI01016172">
    <property type="protein sequence ID" value="VDD97960.1"/>
    <property type="molecule type" value="Genomic_DNA"/>
</dbReference>
<sequence length="39" mass="4289">MPVCVPLCMRTCGIGCGYGFGRRKRATVVSKNINYPLLN</sequence>
<evidence type="ECO:0000313" key="2">
    <source>
        <dbReference type="Proteomes" id="UP000274131"/>
    </source>
</evidence>
<proteinExistence type="predicted"/>
<evidence type="ECO:0000313" key="1">
    <source>
        <dbReference type="EMBL" id="VDD97960.1"/>
    </source>
</evidence>
<dbReference type="WBParaSite" id="EVEC_0001358001-mRNA-1">
    <property type="protein sequence ID" value="EVEC_0001358001-mRNA-1"/>
    <property type="gene ID" value="EVEC_0001358001"/>
</dbReference>
<name>A0A0N4VRB5_ENTVE</name>
<evidence type="ECO:0000313" key="3">
    <source>
        <dbReference type="WBParaSite" id="EVEC_0001358001-mRNA-1"/>
    </source>
</evidence>
<reference evidence="3" key="1">
    <citation type="submission" date="2017-02" db="UniProtKB">
        <authorList>
            <consortium name="WormBaseParasite"/>
        </authorList>
    </citation>
    <scope>IDENTIFICATION</scope>
</reference>
<organism evidence="3">
    <name type="scientific">Enterobius vermicularis</name>
    <name type="common">Human pinworm</name>
    <dbReference type="NCBI Taxonomy" id="51028"/>
    <lineage>
        <taxon>Eukaryota</taxon>
        <taxon>Metazoa</taxon>
        <taxon>Ecdysozoa</taxon>
        <taxon>Nematoda</taxon>
        <taxon>Chromadorea</taxon>
        <taxon>Rhabditida</taxon>
        <taxon>Spirurina</taxon>
        <taxon>Oxyuridomorpha</taxon>
        <taxon>Oxyuroidea</taxon>
        <taxon>Oxyuridae</taxon>
        <taxon>Enterobius</taxon>
    </lineage>
</organism>
<dbReference type="Proteomes" id="UP000274131">
    <property type="component" value="Unassembled WGS sequence"/>
</dbReference>
<accession>A0A0N4VRB5</accession>